<evidence type="ECO:0000256" key="1">
    <source>
        <dbReference type="SAM" id="MobiDB-lite"/>
    </source>
</evidence>
<evidence type="ECO:0000313" key="3">
    <source>
        <dbReference type="EMBL" id="KAJ5195307.1"/>
    </source>
</evidence>
<proteinExistence type="predicted"/>
<dbReference type="Proteomes" id="UP001150904">
    <property type="component" value="Unassembled WGS sequence"/>
</dbReference>
<feature type="compositionally biased region" description="Low complexity" evidence="1">
    <location>
        <begin position="127"/>
        <end position="171"/>
    </location>
</feature>
<evidence type="ECO:0000256" key="2">
    <source>
        <dbReference type="SAM" id="SignalP"/>
    </source>
</evidence>
<reference evidence="3" key="1">
    <citation type="submission" date="2022-12" db="EMBL/GenBank/DDBJ databases">
        <authorList>
            <person name="Petersen C."/>
        </authorList>
    </citation>
    <scope>NUCLEOTIDE SEQUENCE</scope>
    <source>
        <strain evidence="3">IBT 15544</strain>
    </source>
</reference>
<feature type="signal peptide" evidence="2">
    <location>
        <begin position="1"/>
        <end position="20"/>
    </location>
</feature>
<keyword evidence="4" id="KW-1185">Reference proteome</keyword>
<dbReference type="EMBL" id="JAPQKR010000015">
    <property type="protein sequence ID" value="KAJ5195307.1"/>
    <property type="molecule type" value="Genomic_DNA"/>
</dbReference>
<evidence type="ECO:0000313" key="4">
    <source>
        <dbReference type="Proteomes" id="UP001150904"/>
    </source>
</evidence>
<reference evidence="3" key="2">
    <citation type="journal article" date="2023" name="IMA Fungus">
        <title>Comparative genomic study of the Penicillium genus elucidates a diverse pangenome and 15 lateral gene transfer events.</title>
        <authorList>
            <person name="Petersen C."/>
            <person name="Sorensen T."/>
            <person name="Nielsen M.R."/>
            <person name="Sondergaard T.E."/>
            <person name="Sorensen J.L."/>
            <person name="Fitzpatrick D.A."/>
            <person name="Frisvad J.C."/>
            <person name="Nielsen K.L."/>
        </authorList>
    </citation>
    <scope>NUCLEOTIDE SEQUENCE</scope>
    <source>
        <strain evidence="3">IBT 15544</strain>
    </source>
</reference>
<name>A0A9W9MCJ9_9EURO</name>
<feature type="region of interest" description="Disordered" evidence="1">
    <location>
        <begin position="95"/>
        <end position="171"/>
    </location>
</feature>
<feature type="compositionally biased region" description="Low complexity" evidence="1">
    <location>
        <begin position="95"/>
        <end position="120"/>
    </location>
</feature>
<dbReference type="AlphaFoldDB" id="A0A9W9MCJ9"/>
<dbReference type="RefSeq" id="XP_058305795.1">
    <property type="nucleotide sequence ID" value="XM_058455807.1"/>
</dbReference>
<dbReference type="PROSITE" id="PS51257">
    <property type="entry name" value="PROKAR_LIPOPROTEIN"/>
    <property type="match status" value="1"/>
</dbReference>
<organism evidence="3 4">
    <name type="scientific">Penicillium cinerascens</name>
    <dbReference type="NCBI Taxonomy" id="70096"/>
    <lineage>
        <taxon>Eukaryota</taxon>
        <taxon>Fungi</taxon>
        <taxon>Dikarya</taxon>
        <taxon>Ascomycota</taxon>
        <taxon>Pezizomycotina</taxon>
        <taxon>Eurotiomycetes</taxon>
        <taxon>Eurotiomycetidae</taxon>
        <taxon>Eurotiales</taxon>
        <taxon>Aspergillaceae</taxon>
        <taxon>Penicillium</taxon>
    </lineage>
</organism>
<sequence length="199" mass="19705">MVKTLTTAASLLMLATTVFGACETISYTACQDSIVHYYDPTNGEVCDPLDCGGGQAPVKYDVPCCDAYTGTEPCVSTTSTLSCWTLSSILASSTPASSSAEATESTVTETVPAPTSTSAAKTSENDTGTSSAPMTTTAPTTTNAPSTTDAATQSTSEKSSNGSAASSSSAHPVSTNIAAGFVGSLKAVAGAAIGAIVLV</sequence>
<dbReference type="OrthoDB" id="3942074at2759"/>
<feature type="chain" id="PRO_5040989141" evidence="2">
    <location>
        <begin position="21"/>
        <end position="199"/>
    </location>
</feature>
<accession>A0A9W9MCJ9</accession>
<protein>
    <submittedName>
        <fullName evidence="3">Uncharacterized protein</fullName>
    </submittedName>
</protein>
<dbReference type="GeneID" id="83183108"/>
<gene>
    <name evidence="3" type="ORF">N7498_008745</name>
</gene>
<comment type="caution">
    <text evidence="3">The sequence shown here is derived from an EMBL/GenBank/DDBJ whole genome shotgun (WGS) entry which is preliminary data.</text>
</comment>
<keyword evidence="2" id="KW-0732">Signal</keyword>